<keyword evidence="1" id="KW-0732">Signal</keyword>
<dbReference type="EMBL" id="JARJCM010000017">
    <property type="protein sequence ID" value="KAJ7041431.1"/>
    <property type="molecule type" value="Genomic_DNA"/>
</dbReference>
<gene>
    <name evidence="2" type="ORF">C8F04DRAFT_1253123</name>
</gene>
<comment type="caution">
    <text evidence="2">The sequence shown here is derived from an EMBL/GenBank/DDBJ whole genome shotgun (WGS) entry which is preliminary data.</text>
</comment>
<evidence type="ECO:0000313" key="3">
    <source>
        <dbReference type="Proteomes" id="UP001218188"/>
    </source>
</evidence>
<protein>
    <submittedName>
        <fullName evidence="2">Uncharacterized protein</fullName>
    </submittedName>
</protein>
<dbReference type="AlphaFoldDB" id="A0AAD6T7U9"/>
<feature type="chain" id="PRO_5041977207" evidence="1">
    <location>
        <begin position="24"/>
        <end position="122"/>
    </location>
</feature>
<dbReference type="Proteomes" id="UP001218188">
    <property type="component" value="Unassembled WGS sequence"/>
</dbReference>
<sequence length="122" mass="12806">MPEQTLSFYQGMAVFLFDLLAAGDGIAICSALVSESAGLAKPLTSACMWHEICSQTASHKASDDAIAAGLLYAVVRSLILCPDAGGPEDPTALWDMLTVTSPAATAYHNVLVELESQMNSVE</sequence>
<accession>A0AAD6T7U9</accession>
<name>A0AAD6T7U9_9AGAR</name>
<proteinExistence type="predicted"/>
<organism evidence="2 3">
    <name type="scientific">Mycena alexandri</name>
    <dbReference type="NCBI Taxonomy" id="1745969"/>
    <lineage>
        <taxon>Eukaryota</taxon>
        <taxon>Fungi</taxon>
        <taxon>Dikarya</taxon>
        <taxon>Basidiomycota</taxon>
        <taxon>Agaricomycotina</taxon>
        <taxon>Agaricomycetes</taxon>
        <taxon>Agaricomycetidae</taxon>
        <taxon>Agaricales</taxon>
        <taxon>Marasmiineae</taxon>
        <taxon>Mycenaceae</taxon>
        <taxon>Mycena</taxon>
    </lineage>
</organism>
<evidence type="ECO:0000313" key="2">
    <source>
        <dbReference type="EMBL" id="KAJ7041431.1"/>
    </source>
</evidence>
<evidence type="ECO:0000256" key="1">
    <source>
        <dbReference type="SAM" id="SignalP"/>
    </source>
</evidence>
<reference evidence="2" key="1">
    <citation type="submission" date="2023-03" db="EMBL/GenBank/DDBJ databases">
        <title>Massive genome expansion in bonnet fungi (Mycena s.s.) driven by repeated elements and novel gene families across ecological guilds.</title>
        <authorList>
            <consortium name="Lawrence Berkeley National Laboratory"/>
            <person name="Harder C.B."/>
            <person name="Miyauchi S."/>
            <person name="Viragh M."/>
            <person name="Kuo A."/>
            <person name="Thoen E."/>
            <person name="Andreopoulos B."/>
            <person name="Lu D."/>
            <person name="Skrede I."/>
            <person name="Drula E."/>
            <person name="Henrissat B."/>
            <person name="Morin E."/>
            <person name="Kohler A."/>
            <person name="Barry K."/>
            <person name="LaButti K."/>
            <person name="Morin E."/>
            <person name="Salamov A."/>
            <person name="Lipzen A."/>
            <person name="Mereny Z."/>
            <person name="Hegedus B."/>
            <person name="Baldrian P."/>
            <person name="Stursova M."/>
            <person name="Weitz H."/>
            <person name="Taylor A."/>
            <person name="Grigoriev I.V."/>
            <person name="Nagy L.G."/>
            <person name="Martin F."/>
            <person name="Kauserud H."/>
        </authorList>
    </citation>
    <scope>NUCLEOTIDE SEQUENCE</scope>
    <source>
        <strain evidence="2">CBHHK200</strain>
    </source>
</reference>
<keyword evidence="3" id="KW-1185">Reference proteome</keyword>
<feature type="signal peptide" evidence="1">
    <location>
        <begin position="1"/>
        <end position="23"/>
    </location>
</feature>